<evidence type="ECO:0000259" key="9">
    <source>
        <dbReference type="SMART" id="SM00656"/>
    </source>
</evidence>
<dbReference type="PRINTS" id="PR00807">
    <property type="entry name" value="AMBALLERGEN"/>
</dbReference>
<feature type="non-terminal residue" evidence="10">
    <location>
        <position position="260"/>
    </location>
</feature>
<dbReference type="SMART" id="SM00710">
    <property type="entry name" value="PbH1"/>
    <property type="match status" value="3"/>
</dbReference>
<evidence type="ECO:0000256" key="5">
    <source>
        <dbReference type="ARBA" id="ARBA00022729"/>
    </source>
</evidence>
<dbReference type="InterPro" id="IPR002022">
    <property type="entry name" value="Pec_lyase"/>
</dbReference>
<reference evidence="10" key="1">
    <citation type="journal article" date="2019" name="BMC Genomics">
        <title>A new reference genome for Sorghum bicolor reveals high levels of sequence similarity between sweet and grain genotypes: implications for the genetics of sugar metabolism.</title>
        <authorList>
            <person name="Cooper E.A."/>
            <person name="Brenton Z.W."/>
            <person name="Flinn B.S."/>
            <person name="Jenkins J."/>
            <person name="Shu S."/>
            <person name="Flowers D."/>
            <person name="Luo F."/>
            <person name="Wang Y."/>
            <person name="Xia P."/>
            <person name="Barry K."/>
            <person name="Daum C."/>
            <person name="Lipzen A."/>
            <person name="Yoshinaga Y."/>
            <person name="Schmutz J."/>
            <person name="Saski C."/>
            <person name="Vermerris W."/>
            <person name="Kresovich S."/>
        </authorList>
    </citation>
    <scope>NUCLEOTIDE SEQUENCE</scope>
</reference>
<dbReference type="InterPro" id="IPR012334">
    <property type="entry name" value="Pectin_lyas_fold"/>
</dbReference>
<evidence type="ECO:0000256" key="4">
    <source>
        <dbReference type="ARBA" id="ARBA00022723"/>
    </source>
</evidence>
<comment type="pathway">
    <text evidence="2 8">Glycan metabolism; pectin degradation; 2-dehydro-3-deoxy-D-gluconate from pectin: step 2/5.</text>
</comment>
<dbReference type="SMART" id="SM00656">
    <property type="entry name" value="Amb_all"/>
    <property type="match status" value="1"/>
</dbReference>
<evidence type="ECO:0000256" key="7">
    <source>
        <dbReference type="ARBA" id="ARBA00023239"/>
    </source>
</evidence>
<comment type="similarity">
    <text evidence="8">Belongs to the polysaccharide lyase 1 family.</text>
</comment>
<feature type="domain" description="Pectate lyase" evidence="9">
    <location>
        <begin position="92"/>
        <end position="260"/>
    </location>
</feature>
<dbReference type="InterPro" id="IPR006626">
    <property type="entry name" value="PbH1"/>
</dbReference>
<dbReference type="Proteomes" id="UP000807115">
    <property type="component" value="Chromosome 8"/>
</dbReference>
<comment type="catalytic activity">
    <reaction evidence="1 8">
        <text>Eliminative cleavage of (1-&gt;4)-alpha-D-galacturonan to give oligosaccharides with 4-deoxy-alpha-D-galact-4-enuronosyl groups at their non-reducing ends.</text>
        <dbReference type="EC" id="4.2.2.2"/>
    </reaction>
</comment>
<sequence>MPSLHRRRMVGECSSGNPVDDCWRCDPSWSDNRQRLADCAVGFGRGSTGGKNGKSYVVTDPSDDADAASPAPGTLRYGVIQQEPLWITFARDMTIRPKQDLVVASDKTVDGRGAGVVVGDGGACFVLRNVSNVIIHGLTIRDCRPAQATSSSSESQGDGITVFSSTDVWVDHCTLEACADGLIDVTDGSTNVTLSNNVLRNHNKTMLLGHSDDFTDDKNMKVTVAFNRFGPGLIQRMPRCRFGLFHVINNDYINWEIYAI</sequence>
<dbReference type="PANTHER" id="PTHR31683">
    <property type="entry name" value="PECTATE LYASE 18-RELATED"/>
    <property type="match status" value="1"/>
</dbReference>
<protein>
    <recommendedName>
        <fullName evidence="3 8">Pectate lyase</fullName>
        <ecNumber evidence="3 8">4.2.2.2</ecNumber>
    </recommendedName>
</protein>
<keyword evidence="6 8" id="KW-0106">Calcium</keyword>
<keyword evidence="7 8" id="KW-0456">Lyase</keyword>
<name>A0A921QF61_SORBI</name>
<organism evidence="10 11">
    <name type="scientific">Sorghum bicolor</name>
    <name type="common">Sorghum</name>
    <name type="synonym">Sorghum vulgare</name>
    <dbReference type="NCBI Taxonomy" id="4558"/>
    <lineage>
        <taxon>Eukaryota</taxon>
        <taxon>Viridiplantae</taxon>
        <taxon>Streptophyta</taxon>
        <taxon>Embryophyta</taxon>
        <taxon>Tracheophyta</taxon>
        <taxon>Spermatophyta</taxon>
        <taxon>Magnoliopsida</taxon>
        <taxon>Liliopsida</taxon>
        <taxon>Poales</taxon>
        <taxon>Poaceae</taxon>
        <taxon>PACMAD clade</taxon>
        <taxon>Panicoideae</taxon>
        <taxon>Andropogonodae</taxon>
        <taxon>Andropogoneae</taxon>
        <taxon>Sorghinae</taxon>
        <taxon>Sorghum</taxon>
    </lineage>
</organism>
<evidence type="ECO:0000256" key="8">
    <source>
        <dbReference type="RuleBase" id="RU361123"/>
    </source>
</evidence>
<dbReference type="Pfam" id="PF00544">
    <property type="entry name" value="Pectate_lyase_4"/>
    <property type="match status" value="1"/>
</dbReference>
<evidence type="ECO:0000313" key="10">
    <source>
        <dbReference type="EMBL" id="KAG0519890.1"/>
    </source>
</evidence>
<dbReference type="EC" id="4.2.2.2" evidence="3 8"/>
<comment type="cofactor">
    <cofactor evidence="8">
        <name>Ca(2+)</name>
        <dbReference type="ChEBI" id="CHEBI:29108"/>
    </cofactor>
    <text evidence="8">Binds 1 Ca(2+) ion. Required for its activity.</text>
</comment>
<evidence type="ECO:0000313" key="11">
    <source>
        <dbReference type="Proteomes" id="UP000807115"/>
    </source>
</evidence>
<evidence type="ECO:0000256" key="2">
    <source>
        <dbReference type="ARBA" id="ARBA00005220"/>
    </source>
</evidence>
<evidence type="ECO:0000256" key="3">
    <source>
        <dbReference type="ARBA" id="ARBA00012272"/>
    </source>
</evidence>
<gene>
    <name evidence="10" type="ORF">BDA96_08G025500</name>
</gene>
<dbReference type="GO" id="GO:0030570">
    <property type="term" value="F:pectate lyase activity"/>
    <property type="evidence" value="ECO:0007669"/>
    <property type="project" value="UniProtKB-EC"/>
</dbReference>
<dbReference type="Gene3D" id="2.160.20.10">
    <property type="entry name" value="Single-stranded right-handed beta-helix, Pectin lyase-like"/>
    <property type="match status" value="1"/>
</dbReference>
<evidence type="ECO:0000256" key="6">
    <source>
        <dbReference type="ARBA" id="ARBA00022837"/>
    </source>
</evidence>
<evidence type="ECO:0000256" key="1">
    <source>
        <dbReference type="ARBA" id="ARBA00000695"/>
    </source>
</evidence>
<keyword evidence="4 8" id="KW-0479">Metal-binding</keyword>
<reference evidence="10" key="2">
    <citation type="submission" date="2020-10" db="EMBL/GenBank/DDBJ databases">
        <authorList>
            <person name="Cooper E.A."/>
            <person name="Brenton Z.W."/>
            <person name="Flinn B.S."/>
            <person name="Jenkins J."/>
            <person name="Shu S."/>
            <person name="Flowers D."/>
            <person name="Luo F."/>
            <person name="Wang Y."/>
            <person name="Xia P."/>
            <person name="Barry K."/>
            <person name="Daum C."/>
            <person name="Lipzen A."/>
            <person name="Yoshinaga Y."/>
            <person name="Schmutz J."/>
            <person name="Saski C."/>
            <person name="Vermerris W."/>
            <person name="Kresovich S."/>
        </authorList>
    </citation>
    <scope>NUCLEOTIDE SEQUENCE</scope>
</reference>
<comment type="caution">
    <text evidence="10">The sequence shown here is derived from an EMBL/GenBank/DDBJ whole genome shotgun (WGS) entry which is preliminary data.</text>
</comment>
<keyword evidence="5" id="KW-0732">Signal</keyword>
<dbReference type="SUPFAM" id="SSF51126">
    <property type="entry name" value="Pectin lyase-like"/>
    <property type="match status" value="1"/>
</dbReference>
<dbReference type="PANTHER" id="PTHR31683:SF187">
    <property type="entry name" value="PECTATE LYASE 18-RELATED"/>
    <property type="match status" value="1"/>
</dbReference>
<dbReference type="InterPro" id="IPR018082">
    <property type="entry name" value="AmbAllergen"/>
</dbReference>
<accession>A0A921QF61</accession>
<dbReference type="GO" id="GO:0046872">
    <property type="term" value="F:metal ion binding"/>
    <property type="evidence" value="ECO:0007669"/>
    <property type="project" value="UniProtKB-KW"/>
</dbReference>
<dbReference type="InterPro" id="IPR011050">
    <property type="entry name" value="Pectin_lyase_fold/virulence"/>
</dbReference>
<proteinExistence type="inferred from homology"/>
<dbReference type="AlphaFoldDB" id="A0A921QF61"/>
<dbReference type="EMBL" id="CM027687">
    <property type="protein sequence ID" value="KAG0519890.1"/>
    <property type="molecule type" value="Genomic_DNA"/>
</dbReference>
<dbReference type="InterPro" id="IPR045032">
    <property type="entry name" value="PEL"/>
</dbReference>